<feature type="transmembrane region" description="Helical" evidence="7">
    <location>
        <begin position="49"/>
        <end position="71"/>
    </location>
</feature>
<dbReference type="Proteomes" id="UP001055219">
    <property type="component" value="Unassembled WGS sequence"/>
</dbReference>
<reference evidence="9" key="2">
    <citation type="submission" date="2022-07" db="EMBL/GenBank/DDBJ databases">
        <authorList>
            <person name="Goncalves M.F.M."/>
            <person name="Hilario S."/>
            <person name="Van De Peer Y."/>
            <person name="Esteves A.C."/>
            <person name="Alves A."/>
        </authorList>
    </citation>
    <scope>NUCLEOTIDE SEQUENCE</scope>
    <source>
        <strain evidence="9">MUM 19.33</strain>
    </source>
</reference>
<keyword evidence="10" id="KW-1185">Reference proteome</keyword>
<keyword evidence="4 7" id="KW-0812">Transmembrane</keyword>
<reference evidence="9" key="1">
    <citation type="journal article" date="2021" name="J Fungi (Basel)">
        <title>Genomic and Metabolomic Analyses of the Marine Fungus Emericellopsis cladophorae: Insights into Saltwater Adaptability Mechanisms and Its Biosynthetic Potential.</title>
        <authorList>
            <person name="Goncalves M.F.M."/>
            <person name="Hilario S."/>
            <person name="Van de Peer Y."/>
            <person name="Esteves A.C."/>
            <person name="Alves A."/>
        </authorList>
    </citation>
    <scope>NUCLEOTIDE SEQUENCE</scope>
    <source>
        <strain evidence="9">MUM 19.33</strain>
    </source>
</reference>
<comment type="caution">
    <text evidence="9">The sequence shown here is derived from an EMBL/GenBank/DDBJ whole genome shotgun (WGS) entry which is preliminary data.</text>
</comment>
<protein>
    <recommendedName>
        <fullName evidence="3 7">Defect at low temperature protein 1</fullName>
    </recommendedName>
</protein>
<comment type="function">
    <text evidence="1 7">Required for growth under high-pressure and low-temperature conditions.</text>
</comment>
<feature type="compositionally biased region" description="Low complexity" evidence="8">
    <location>
        <begin position="361"/>
        <end position="370"/>
    </location>
</feature>
<organism evidence="9 10">
    <name type="scientific">Emericellopsis cladophorae</name>
    <dbReference type="NCBI Taxonomy" id="2686198"/>
    <lineage>
        <taxon>Eukaryota</taxon>
        <taxon>Fungi</taxon>
        <taxon>Dikarya</taxon>
        <taxon>Ascomycota</taxon>
        <taxon>Pezizomycotina</taxon>
        <taxon>Sordariomycetes</taxon>
        <taxon>Hypocreomycetidae</taxon>
        <taxon>Hypocreales</taxon>
        <taxon>Bionectriaceae</taxon>
        <taxon>Emericellopsis</taxon>
    </lineage>
</organism>
<gene>
    <name evidence="7" type="primary">DLT1</name>
    <name evidence="9" type="ORF">J7T54_004905</name>
</gene>
<evidence type="ECO:0000313" key="10">
    <source>
        <dbReference type="Proteomes" id="UP001055219"/>
    </source>
</evidence>
<evidence type="ECO:0000256" key="3">
    <source>
        <dbReference type="ARBA" id="ARBA00021353"/>
    </source>
</evidence>
<evidence type="ECO:0000256" key="4">
    <source>
        <dbReference type="ARBA" id="ARBA00022692"/>
    </source>
</evidence>
<evidence type="ECO:0000256" key="1">
    <source>
        <dbReference type="ARBA" id="ARBA00002489"/>
    </source>
</evidence>
<feature type="compositionally biased region" description="Low complexity" evidence="8">
    <location>
        <begin position="300"/>
        <end position="321"/>
    </location>
</feature>
<feature type="region of interest" description="Disordered" evidence="8">
    <location>
        <begin position="297"/>
        <end position="370"/>
    </location>
</feature>
<sequence>MGRAWNFFRIAYTIVYFLLYILLAVLLLITPADAVERSLRNNQVYNIWLLAFVYILTILVVSIIYFIRLYVNKTVLNNIPKAWVPIDVGDVTKAVHQMIQDGLDRSAAIAYEARPRTQPDGVKVTIAAAGGLDISKALQHELWDGIEHKGWSSPKSPDLPNLHYGTVLAELPNLIEAKAMTLAQRDPTTENEVAAPDPEAVSLLQRSANLDLRGYADHLASLDVLSPDETVTDFLALYEFARFSTQPISNAQFRELMHLFAEVLRSMQPFDPAIFHDHETVLLESAYGGVGSRNEYLHASSNRPDSSDTSSIRRPAPRSASWGGTFRTAPTTPRSRPHLVSQPSSSSGNSFAQTRHPYDASSSSSMRSGRSWSVIRLATREDDEDLPYVLNLMGTAESI</sequence>
<dbReference type="AlphaFoldDB" id="A0A9P9Y2H1"/>
<dbReference type="GO" id="GO:0016020">
    <property type="term" value="C:membrane"/>
    <property type="evidence" value="ECO:0007669"/>
    <property type="project" value="UniProtKB-SubCell"/>
</dbReference>
<dbReference type="PANTHER" id="PTHR40021">
    <property type="entry name" value="DEFECT AT LOW TEMPERATURE PROTEIN 1"/>
    <property type="match status" value="1"/>
</dbReference>
<dbReference type="EMBL" id="JAGIXG020000018">
    <property type="protein sequence ID" value="KAI6781739.1"/>
    <property type="molecule type" value="Genomic_DNA"/>
</dbReference>
<evidence type="ECO:0000256" key="6">
    <source>
        <dbReference type="ARBA" id="ARBA00023136"/>
    </source>
</evidence>
<evidence type="ECO:0000313" key="9">
    <source>
        <dbReference type="EMBL" id="KAI6781739.1"/>
    </source>
</evidence>
<evidence type="ECO:0000256" key="5">
    <source>
        <dbReference type="ARBA" id="ARBA00022989"/>
    </source>
</evidence>
<dbReference type="PANTHER" id="PTHR40021:SF1">
    <property type="entry name" value="DEFECT AT LOW TEMPERATURE PROTEIN 1"/>
    <property type="match status" value="1"/>
</dbReference>
<dbReference type="OrthoDB" id="4096362at2759"/>
<comment type="similarity">
    <text evidence="2 7">Belongs to the DLT1 family.</text>
</comment>
<dbReference type="InterPro" id="IPR038869">
    <property type="entry name" value="DLT1"/>
</dbReference>
<keyword evidence="5 7" id="KW-1133">Transmembrane helix</keyword>
<evidence type="ECO:0000256" key="8">
    <source>
        <dbReference type="SAM" id="MobiDB-lite"/>
    </source>
</evidence>
<comment type="subcellular location">
    <subcellularLocation>
        <location evidence="7">Membrane</location>
        <topology evidence="7">Multi-pass membrane protein</topology>
    </subcellularLocation>
</comment>
<evidence type="ECO:0000256" key="2">
    <source>
        <dbReference type="ARBA" id="ARBA00005550"/>
    </source>
</evidence>
<feature type="compositionally biased region" description="Polar residues" evidence="8">
    <location>
        <begin position="341"/>
        <end position="353"/>
    </location>
</feature>
<evidence type="ECO:0000256" key="7">
    <source>
        <dbReference type="RuleBase" id="RU367100"/>
    </source>
</evidence>
<feature type="transmembrane region" description="Helical" evidence="7">
    <location>
        <begin position="7"/>
        <end position="29"/>
    </location>
</feature>
<name>A0A9P9Y2H1_9HYPO</name>
<accession>A0A9P9Y2H1</accession>
<proteinExistence type="inferred from homology"/>
<keyword evidence="6 7" id="KW-0472">Membrane</keyword>